<evidence type="ECO:0000256" key="3">
    <source>
        <dbReference type="ARBA" id="ARBA00022737"/>
    </source>
</evidence>
<dbReference type="RefSeq" id="WP_206942351.1">
    <property type="nucleotide sequence ID" value="NZ_JAFLNF010000006.1"/>
</dbReference>
<evidence type="ECO:0000256" key="1">
    <source>
        <dbReference type="ARBA" id="ARBA00005857"/>
    </source>
</evidence>
<sequence length="460" mass="51037">MRHCDQFGYDLTINTPNAVSAWDEAVSAFLAHGRETPVHLEVALTTDPRFVLGHAARGLFCLLLGRKELNDTARDCLALAQKAAAEVGATTREKAVIGALSDWLDGWPSRSANRLDQALQDHPRDGFLMKLVHAIRFVLGDAAGMRASVDSVANHYDSSHPSYGYFLGCRAFTLEESGDYRQAEKLGRAGLEHSPDDAWGLHAVAHVHDMTGRAEEGIGWLESRPESWKHCNNFGYHVWWHLALMHLDRGNIDKVLQLYDQEIRRDRTDDYRDISNATSLLARLELEGVNIGHRWEELSQISDKRAEDACNVFADLHYLLALLNGGRRMGAERLLNSMARREADSGDVGRVSSHPGHSAALGLEQFRKGNYGSAFHLLSSARSDMPTIGGSHAQRDVFERMTIDAALRAGLADAAEVILKDRGRKRGGLDQYAETRLATAEKMRSAAKIMLNQDLRVPQA</sequence>
<evidence type="ECO:0000313" key="6">
    <source>
        <dbReference type="Proteomes" id="UP000664779"/>
    </source>
</evidence>
<dbReference type="CDD" id="cd05804">
    <property type="entry name" value="StaR_like"/>
    <property type="match status" value="1"/>
</dbReference>
<organism evidence="5 6">
    <name type="scientific">Roseibium limicola</name>
    <dbReference type="NCBI Taxonomy" id="2816037"/>
    <lineage>
        <taxon>Bacteria</taxon>
        <taxon>Pseudomonadati</taxon>
        <taxon>Pseudomonadota</taxon>
        <taxon>Alphaproteobacteria</taxon>
        <taxon>Hyphomicrobiales</taxon>
        <taxon>Stappiaceae</taxon>
        <taxon>Roseibium</taxon>
    </lineage>
</organism>
<keyword evidence="4" id="KW-0802">TPR repeat</keyword>
<dbReference type="PANTHER" id="PTHR16263:SF4">
    <property type="entry name" value="TETRATRICOPEPTIDE REPEAT PROTEIN 38"/>
    <property type="match status" value="1"/>
</dbReference>
<dbReference type="PANTHER" id="PTHR16263">
    <property type="entry name" value="TETRATRICOPEPTIDE REPEAT PROTEIN 38"/>
    <property type="match status" value="1"/>
</dbReference>
<dbReference type="InterPro" id="IPR011990">
    <property type="entry name" value="TPR-like_helical_dom_sf"/>
</dbReference>
<dbReference type="AlphaFoldDB" id="A0A939EQ38"/>
<comment type="caution">
    <text evidence="5">The sequence shown here is derived from an EMBL/GenBank/DDBJ whole genome shotgun (WGS) entry which is preliminary data.</text>
</comment>
<proteinExistence type="inferred from homology"/>
<evidence type="ECO:0000256" key="4">
    <source>
        <dbReference type="ARBA" id="ARBA00022803"/>
    </source>
</evidence>
<evidence type="ECO:0000256" key="2">
    <source>
        <dbReference type="ARBA" id="ARBA00019992"/>
    </source>
</evidence>
<comment type="similarity">
    <text evidence="1">Belongs to the TTC38 family.</text>
</comment>
<dbReference type="InterPro" id="IPR033891">
    <property type="entry name" value="TTC38"/>
</dbReference>
<protein>
    <recommendedName>
        <fullName evidence="2">Tetratricopeptide repeat protein 38</fullName>
    </recommendedName>
</protein>
<evidence type="ECO:0000313" key="5">
    <source>
        <dbReference type="EMBL" id="MBO0346527.1"/>
    </source>
</evidence>
<dbReference type="SUPFAM" id="SSF48452">
    <property type="entry name" value="TPR-like"/>
    <property type="match status" value="1"/>
</dbReference>
<dbReference type="Proteomes" id="UP000664779">
    <property type="component" value="Unassembled WGS sequence"/>
</dbReference>
<dbReference type="Gene3D" id="1.25.40.10">
    <property type="entry name" value="Tetratricopeptide repeat domain"/>
    <property type="match status" value="1"/>
</dbReference>
<reference evidence="5" key="1">
    <citation type="submission" date="2021-03" db="EMBL/GenBank/DDBJ databases">
        <title>Roseibium sp. CAU 1637 isolated from Incheon.</title>
        <authorList>
            <person name="Kim W."/>
        </authorList>
    </citation>
    <scope>NUCLEOTIDE SEQUENCE</scope>
    <source>
        <strain evidence="5">CAU 1637</strain>
    </source>
</reference>
<keyword evidence="3" id="KW-0677">Repeat</keyword>
<name>A0A939EQ38_9HYPH</name>
<keyword evidence="6" id="KW-1185">Reference proteome</keyword>
<gene>
    <name evidence="5" type="ORF">J0X15_14945</name>
</gene>
<accession>A0A939EQ38</accession>
<dbReference type="EMBL" id="JAFLNF010000006">
    <property type="protein sequence ID" value="MBO0346527.1"/>
    <property type="molecule type" value="Genomic_DNA"/>
</dbReference>